<protein>
    <submittedName>
        <fullName evidence="2">Acyl carrier protein</fullName>
    </submittedName>
</protein>
<dbReference type="Pfam" id="PF00550">
    <property type="entry name" value="PP-binding"/>
    <property type="match status" value="1"/>
</dbReference>
<sequence>MSLTEKVCAIVAGVLKTEANTLDSHSGLGVTPKWDSLNHTKLVLELEEVFDIEFDFSELDKIITVEAIVSSLEGKGVCS</sequence>
<feature type="domain" description="Carrier" evidence="1">
    <location>
        <begin position="1"/>
        <end position="76"/>
    </location>
</feature>
<evidence type="ECO:0000313" key="3">
    <source>
        <dbReference type="Proteomes" id="UP001065322"/>
    </source>
</evidence>
<dbReference type="RefSeq" id="WP_260996712.1">
    <property type="nucleotide sequence ID" value="NZ_CP054475.1"/>
</dbReference>
<evidence type="ECO:0000259" key="1">
    <source>
        <dbReference type="PROSITE" id="PS50075"/>
    </source>
</evidence>
<dbReference type="InterPro" id="IPR036736">
    <property type="entry name" value="ACP-like_sf"/>
</dbReference>
<dbReference type="InterPro" id="IPR009081">
    <property type="entry name" value="PP-bd_ACP"/>
</dbReference>
<keyword evidence="3" id="KW-1185">Reference proteome</keyword>
<dbReference type="EMBL" id="CP054475">
    <property type="protein sequence ID" value="UXD87951.1"/>
    <property type="molecule type" value="Genomic_DNA"/>
</dbReference>
<dbReference type="Gene3D" id="1.10.1200.10">
    <property type="entry name" value="ACP-like"/>
    <property type="match status" value="1"/>
</dbReference>
<name>A0ABY6AAA4_9GAMM</name>
<reference evidence="3" key="1">
    <citation type="submission" date="2020-06" db="EMBL/GenBank/DDBJ databases">
        <title>Thalassolituus marinus alknpb1M-1, a hydrocarbon-degrading bacterium isolated from the deep-sea overlying water using an in-situ strategy from the South China Sea basin.</title>
        <authorList>
            <person name="Dong C."/>
            <person name="Chen Y."/>
            <person name="Shao Z."/>
        </authorList>
    </citation>
    <scope>NUCLEOTIDE SEQUENCE [LARGE SCALE GENOMIC DNA]</scope>
    <source>
        <strain evidence="3">alknpb1M-1</strain>
    </source>
</reference>
<dbReference type="Proteomes" id="UP001065322">
    <property type="component" value="Chromosome"/>
</dbReference>
<proteinExistence type="predicted"/>
<dbReference type="PROSITE" id="PS50075">
    <property type="entry name" value="CARRIER"/>
    <property type="match status" value="1"/>
</dbReference>
<accession>A0ABY6AAA4</accession>
<evidence type="ECO:0000313" key="2">
    <source>
        <dbReference type="EMBL" id="UXD87951.1"/>
    </source>
</evidence>
<organism evidence="2 3">
    <name type="scientific">Thalassolituus hydrocarboniclasticus</name>
    <dbReference type="NCBI Taxonomy" id="2742796"/>
    <lineage>
        <taxon>Bacteria</taxon>
        <taxon>Pseudomonadati</taxon>
        <taxon>Pseudomonadota</taxon>
        <taxon>Gammaproteobacteria</taxon>
        <taxon>Oceanospirillales</taxon>
        <taxon>Oceanospirillaceae</taxon>
        <taxon>Thalassolituus</taxon>
    </lineage>
</organism>
<gene>
    <name evidence="2" type="ORF">HUF19_11145</name>
</gene>
<dbReference type="SUPFAM" id="SSF47336">
    <property type="entry name" value="ACP-like"/>
    <property type="match status" value="1"/>
</dbReference>